<name>A0AAW9R2W4_9GAMM</name>
<dbReference type="Proteomes" id="UP001364472">
    <property type="component" value="Unassembled WGS sequence"/>
</dbReference>
<dbReference type="RefSeq" id="WP_337335808.1">
    <property type="nucleotide sequence ID" value="NZ_JBBDHC010000015.1"/>
</dbReference>
<comment type="caution">
    <text evidence="1">The sequence shown here is derived from an EMBL/GenBank/DDBJ whole genome shotgun (WGS) entry which is preliminary data.</text>
</comment>
<reference evidence="1 2" key="1">
    <citation type="journal article" date="2016" name="Antonie Van Leeuwenhoek">
        <title>Denitratimonas tolerans gen. nov., sp. nov., a denitrifying bacterium isolated from a bioreactor for tannery wastewater treatment.</title>
        <authorList>
            <person name="Han S.I."/>
            <person name="Kim J.O."/>
            <person name="Lee Y.R."/>
            <person name="Ekpeghere K.I."/>
            <person name="Koh S.C."/>
            <person name="Whang K.S."/>
        </authorList>
    </citation>
    <scope>NUCLEOTIDE SEQUENCE [LARGE SCALE GENOMIC DNA]</scope>
    <source>
        <strain evidence="1 2">KACC 17565</strain>
    </source>
</reference>
<gene>
    <name evidence="1" type="ORF">WB794_10545</name>
</gene>
<dbReference type="AlphaFoldDB" id="A0AAW9R2W4"/>
<organism evidence="1 2">
    <name type="scientific">Denitratimonas tolerans</name>
    <dbReference type="NCBI Taxonomy" id="1338420"/>
    <lineage>
        <taxon>Bacteria</taxon>
        <taxon>Pseudomonadati</taxon>
        <taxon>Pseudomonadota</taxon>
        <taxon>Gammaproteobacteria</taxon>
        <taxon>Lysobacterales</taxon>
        <taxon>Lysobacteraceae</taxon>
        <taxon>Denitratimonas</taxon>
    </lineage>
</organism>
<sequence>MKLLTRLLVFCRYTVLNRQLREIKRSVFELPVTAQRAVGNLVMSEIEAATKTPVPHLYGSSSTDVHQPWGDGATLAFTRARSRVPQLRLRGLALWLAIVYQETNDSPHASMQSLHREALGLMGLLKGTYGKPIAEAASATA</sequence>
<proteinExistence type="predicted"/>
<dbReference type="EMBL" id="JBBDHC010000015">
    <property type="protein sequence ID" value="MEJ1250107.1"/>
    <property type="molecule type" value="Genomic_DNA"/>
</dbReference>
<accession>A0AAW9R2W4</accession>
<evidence type="ECO:0000313" key="2">
    <source>
        <dbReference type="Proteomes" id="UP001364472"/>
    </source>
</evidence>
<keyword evidence="2" id="KW-1185">Reference proteome</keyword>
<evidence type="ECO:0000313" key="1">
    <source>
        <dbReference type="EMBL" id="MEJ1250107.1"/>
    </source>
</evidence>
<protein>
    <submittedName>
        <fullName evidence="1">Uncharacterized protein</fullName>
    </submittedName>
</protein>